<name>A0ABW1YDR8_9DEIO</name>
<keyword evidence="10" id="KW-1185">Reference proteome</keyword>
<dbReference type="Pfam" id="PF02386">
    <property type="entry name" value="TrkH"/>
    <property type="match status" value="1"/>
</dbReference>
<dbReference type="InterPro" id="IPR003445">
    <property type="entry name" value="Cat_transpt"/>
</dbReference>
<dbReference type="PANTHER" id="PTHR32024">
    <property type="entry name" value="TRK SYSTEM POTASSIUM UPTAKE PROTEIN TRKG-RELATED"/>
    <property type="match status" value="1"/>
</dbReference>
<organism evidence="9 10">
    <name type="scientific">Deinococcus lacus</name>
    <dbReference type="NCBI Taxonomy" id="392561"/>
    <lineage>
        <taxon>Bacteria</taxon>
        <taxon>Thermotogati</taxon>
        <taxon>Deinococcota</taxon>
        <taxon>Deinococci</taxon>
        <taxon>Deinococcales</taxon>
        <taxon>Deinococcaceae</taxon>
        <taxon>Deinococcus</taxon>
    </lineage>
</organism>
<feature type="transmembrane region" description="Helical" evidence="8">
    <location>
        <begin position="50"/>
        <end position="75"/>
    </location>
</feature>
<keyword evidence="6" id="KW-0406">Ion transport</keyword>
<evidence type="ECO:0000313" key="10">
    <source>
        <dbReference type="Proteomes" id="UP001596297"/>
    </source>
</evidence>
<dbReference type="Proteomes" id="UP001596297">
    <property type="component" value="Unassembled WGS sequence"/>
</dbReference>
<comment type="subcellular location">
    <subcellularLocation>
        <location evidence="1">Cell membrane</location>
        <topology evidence="1">Multi-pass membrane protein</topology>
    </subcellularLocation>
</comment>
<gene>
    <name evidence="9" type="ORF">ACFP81_11095</name>
</gene>
<keyword evidence="3" id="KW-1003">Cell membrane</keyword>
<evidence type="ECO:0000256" key="4">
    <source>
        <dbReference type="ARBA" id="ARBA00022692"/>
    </source>
</evidence>
<keyword evidence="7 8" id="KW-0472">Membrane</keyword>
<evidence type="ECO:0000256" key="1">
    <source>
        <dbReference type="ARBA" id="ARBA00004651"/>
    </source>
</evidence>
<dbReference type="EMBL" id="JBHSWD010000001">
    <property type="protein sequence ID" value="MFC6592486.1"/>
    <property type="molecule type" value="Genomic_DNA"/>
</dbReference>
<evidence type="ECO:0000256" key="2">
    <source>
        <dbReference type="ARBA" id="ARBA00022448"/>
    </source>
</evidence>
<evidence type="ECO:0000256" key="6">
    <source>
        <dbReference type="ARBA" id="ARBA00023065"/>
    </source>
</evidence>
<keyword evidence="2" id="KW-0813">Transport</keyword>
<evidence type="ECO:0000313" key="9">
    <source>
        <dbReference type="EMBL" id="MFC6592486.1"/>
    </source>
</evidence>
<feature type="transmembrane region" description="Helical" evidence="8">
    <location>
        <begin position="16"/>
        <end position="38"/>
    </location>
</feature>
<evidence type="ECO:0000256" key="3">
    <source>
        <dbReference type="ARBA" id="ARBA00022475"/>
    </source>
</evidence>
<keyword evidence="4 8" id="KW-0812">Transmembrane</keyword>
<dbReference type="RefSeq" id="WP_380083689.1">
    <property type="nucleotide sequence ID" value="NZ_JBHSWD010000001.1"/>
</dbReference>
<evidence type="ECO:0000256" key="5">
    <source>
        <dbReference type="ARBA" id="ARBA00022989"/>
    </source>
</evidence>
<comment type="caution">
    <text evidence="9">The sequence shown here is derived from an EMBL/GenBank/DDBJ whole genome shotgun (WGS) entry which is preliminary data.</text>
</comment>
<dbReference type="PANTHER" id="PTHR32024:SF1">
    <property type="entry name" value="KTR SYSTEM POTASSIUM UPTAKE PROTEIN B"/>
    <property type="match status" value="1"/>
</dbReference>
<feature type="transmembrane region" description="Helical" evidence="8">
    <location>
        <begin position="112"/>
        <end position="131"/>
    </location>
</feature>
<accession>A0ABW1YDR8</accession>
<proteinExistence type="predicted"/>
<evidence type="ECO:0000256" key="8">
    <source>
        <dbReference type="SAM" id="Phobius"/>
    </source>
</evidence>
<protein>
    <submittedName>
        <fullName evidence="9">Potassium transporter TrkG</fullName>
    </submittedName>
</protein>
<evidence type="ECO:0000256" key="7">
    <source>
        <dbReference type="ARBA" id="ARBA00023136"/>
    </source>
</evidence>
<keyword evidence="5 8" id="KW-1133">Transmembrane helix</keyword>
<sequence length="161" mass="17042">MRHFAGGLAPYVADPLVNLALSALVILGGLGFLVQLNLVTHFQHPRRHRLLVYSLLTLWTTGLLLLLGWVGLAALEWHNPATFGPLSPAAKTLAAFFQSMTPRSGGFSTVDIESMGTASLLLMMTLMYIGGNSGSTGGGIKTSTFALLVGSAWNMVQGRGT</sequence>
<reference evidence="10" key="1">
    <citation type="journal article" date="2019" name="Int. J. Syst. Evol. Microbiol.">
        <title>The Global Catalogue of Microorganisms (GCM) 10K type strain sequencing project: providing services to taxonomists for standard genome sequencing and annotation.</title>
        <authorList>
            <consortium name="The Broad Institute Genomics Platform"/>
            <consortium name="The Broad Institute Genome Sequencing Center for Infectious Disease"/>
            <person name="Wu L."/>
            <person name="Ma J."/>
        </authorList>
    </citation>
    <scope>NUCLEOTIDE SEQUENCE [LARGE SCALE GENOMIC DNA]</scope>
    <source>
        <strain evidence="10">CGMCC 1.15772</strain>
    </source>
</reference>